<name>A0A151P3V8_ALLMI</name>
<accession>A0A151P3V8</accession>
<sequence length="145" mass="15662">MSGPTEERLAQYRAARGAAQPAAPAAGPASAWRWGRSAQGAPRQAEAAAGPPSGWALWLVGHVPLLKFLLWLVLLGLFLELELGLPYLVVSSLYWLCTGTRGLGQRRYGEMSAYSVFNPGCQAIQGTLTAEQLERELHYRPLAGT</sequence>
<dbReference type="InterPro" id="IPR039159">
    <property type="entry name" value="SAYSD1"/>
</dbReference>
<gene>
    <name evidence="3" type="primary">SAYSD1</name>
    <name evidence="3" type="ORF">Y1Q_0013500</name>
</gene>
<dbReference type="PANTHER" id="PTHR13527:SF0">
    <property type="entry name" value="SAYSVFN DOMAIN-CONTAINING PROTEIN 1"/>
    <property type="match status" value="1"/>
</dbReference>
<keyword evidence="1" id="KW-0472">Membrane</keyword>
<protein>
    <submittedName>
        <fullName evidence="3">SAYSvFN domain-containing protein 1</fullName>
    </submittedName>
</protein>
<dbReference type="PANTHER" id="PTHR13527">
    <property type="entry name" value="SAYSVFN DOMAIN-CONTAINING PROTEIN 1"/>
    <property type="match status" value="1"/>
</dbReference>
<dbReference type="KEGG" id="amj:106738976"/>
<comment type="caution">
    <text evidence="3">The sequence shown here is derived from an EMBL/GenBank/DDBJ whole genome shotgun (WGS) entry which is preliminary data.</text>
</comment>
<evidence type="ECO:0000313" key="3">
    <source>
        <dbReference type="EMBL" id="KYO43435.1"/>
    </source>
</evidence>
<dbReference type="Proteomes" id="UP000050525">
    <property type="component" value="Unassembled WGS sequence"/>
</dbReference>
<evidence type="ECO:0000256" key="1">
    <source>
        <dbReference type="SAM" id="Phobius"/>
    </source>
</evidence>
<keyword evidence="1" id="KW-1133">Transmembrane helix</keyword>
<proteinExistence type="predicted"/>
<dbReference type="CTD" id="55776"/>
<dbReference type="STRING" id="8496.A0A151P3V8"/>
<evidence type="ECO:0000259" key="2">
    <source>
        <dbReference type="Pfam" id="PF10260"/>
    </source>
</evidence>
<evidence type="ECO:0000313" key="4">
    <source>
        <dbReference type="Proteomes" id="UP000050525"/>
    </source>
</evidence>
<dbReference type="GeneID" id="106738976"/>
<dbReference type="InterPro" id="IPR019387">
    <property type="entry name" value="SAYSvFN_dom"/>
</dbReference>
<organism evidence="3 4">
    <name type="scientific">Alligator mississippiensis</name>
    <name type="common">American alligator</name>
    <dbReference type="NCBI Taxonomy" id="8496"/>
    <lineage>
        <taxon>Eukaryota</taxon>
        <taxon>Metazoa</taxon>
        <taxon>Chordata</taxon>
        <taxon>Craniata</taxon>
        <taxon>Vertebrata</taxon>
        <taxon>Euteleostomi</taxon>
        <taxon>Archelosauria</taxon>
        <taxon>Archosauria</taxon>
        <taxon>Crocodylia</taxon>
        <taxon>Alligatoridae</taxon>
        <taxon>Alligatorinae</taxon>
        <taxon>Alligator</taxon>
    </lineage>
</organism>
<dbReference type="RefSeq" id="XP_019338604.1">
    <property type="nucleotide sequence ID" value="XM_019483059.2"/>
</dbReference>
<dbReference type="OrthoDB" id="71310at2759"/>
<feature type="transmembrane region" description="Helical" evidence="1">
    <location>
        <begin position="68"/>
        <end position="97"/>
    </location>
</feature>
<feature type="domain" description="SAYSvFN" evidence="2">
    <location>
        <begin position="67"/>
        <end position="137"/>
    </location>
</feature>
<keyword evidence="4" id="KW-1185">Reference proteome</keyword>
<dbReference type="EMBL" id="AKHW03001146">
    <property type="protein sequence ID" value="KYO43435.1"/>
    <property type="molecule type" value="Genomic_DNA"/>
</dbReference>
<reference evidence="3 4" key="1">
    <citation type="journal article" date="2012" name="Genome Biol.">
        <title>Sequencing three crocodilian genomes to illuminate the evolution of archosaurs and amniotes.</title>
        <authorList>
            <person name="St John J.A."/>
            <person name="Braun E.L."/>
            <person name="Isberg S.R."/>
            <person name="Miles L.G."/>
            <person name="Chong A.Y."/>
            <person name="Gongora J."/>
            <person name="Dalzell P."/>
            <person name="Moran C."/>
            <person name="Bed'hom B."/>
            <person name="Abzhanov A."/>
            <person name="Burgess S.C."/>
            <person name="Cooksey A.M."/>
            <person name="Castoe T.A."/>
            <person name="Crawford N.G."/>
            <person name="Densmore L.D."/>
            <person name="Drew J.C."/>
            <person name="Edwards S.V."/>
            <person name="Faircloth B.C."/>
            <person name="Fujita M.K."/>
            <person name="Greenwold M.J."/>
            <person name="Hoffmann F.G."/>
            <person name="Howard J.M."/>
            <person name="Iguchi T."/>
            <person name="Janes D.E."/>
            <person name="Khan S.Y."/>
            <person name="Kohno S."/>
            <person name="de Koning A.J."/>
            <person name="Lance S.L."/>
            <person name="McCarthy F.M."/>
            <person name="McCormack J.E."/>
            <person name="Merchant M.E."/>
            <person name="Peterson D.G."/>
            <person name="Pollock D.D."/>
            <person name="Pourmand N."/>
            <person name="Raney B.J."/>
            <person name="Roessler K.A."/>
            <person name="Sanford J.R."/>
            <person name="Sawyer R.H."/>
            <person name="Schmidt C.J."/>
            <person name="Triplett E.W."/>
            <person name="Tuberville T.D."/>
            <person name="Venegas-Anaya M."/>
            <person name="Howard J.T."/>
            <person name="Jarvis E.D."/>
            <person name="Guillette L.J.Jr."/>
            <person name="Glenn T.C."/>
            <person name="Green R.E."/>
            <person name="Ray D.A."/>
        </authorList>
    </citation>
    <scope>NUCLEOTIDE SEQUENCE [LARGE SCALE GENOMIC DNA]</scope>
    <source>
        <strain evidence="3">KSC_2009_1</strain>
    </source>
</reference>
<keyword evidence="1" id="KW-0812">Transmembrane</keyword>
<dbReference type="AlphaFoldDB" id="A0A151P3V8"/>
<dbReference type="Pfam" id="PF10260">
    <property type="entry name" value="SAYSvFN"/>
    <property type="match status" value="1"/>
</dbReference>